<keyword evidence="6 7" id="KW-0472">Membrane</keyword>
<keyword evidence="4 7" id="KW-0812">Transmembrane</keyword>
<feature type="transmembrane region" description="Helical" evidence="7">
    <location>
        <begin position="336"/>
        <end position="355"/>
    </location>
</feature>
<dbReference type="EMBL" id="SKBQ01000026">
    <property type="protein sequence ID" value="TPX14750.1"/>
    <property type="molecule type" value="Genomic_DNA"/>
</dbReference>
<dbReference type="SUPFAM" id="SSF69118">
    <property type="entry name" value="AhpD-like"/>
    <property type="match status" value="1"/>
</dbReference>
<dbReference type="PANTHER" id="PTHR48022:SF2">
    <property type="entry name" value="PLASTIDIC GLUCOSE TRANSPORTER 4"/>
    <property type="match status" value="1"/>
</dbReference>
<dbReference type="Gene3D" id="1.20.1250.20">
    <property type="entry name" value="MFS general substrate transporter like domains"/>
    <property type="match status" value="1"/>
</dbReference>
<proteinExistence type="inferred from homology"/>
<evidence type="ECO:0000256" key="7">
    <source>
        <dbReference type="SAM" id="Phobius"/>
    </source>
</evidence>
<accession>A0A507BE04</accession>
<feature type="transmembrane region" description="Helical" evidence="7">
    <location>
        <begin position="302"/>
        <end position="324"/>
    </location>
</feature>
<protein>
    <recommendedName>
        <fullName evidence="8">Major facilitator superfamily (MFS) profile domain-containing protein</fullName>
    </recommendedName>
</protein>
<keyword evidence="3" id="KW-0813">Transport</keyword>
<feature type="transmembrane region" description="Helical" evidence="7">
    <location>
        <begin position="528"/>
        <end position="546"/>
    </location>
</feature>
<feature type="transmembrane region" description="Helical" evidence="7">
    <location>
        <begin position="250"/>
        <end position="271"/>
    </location>
</feature>
<dbReference type="InterPro" id="IPR050360">
    <property type="entry name" value="MFS_Sugar_Transporters"/>
</dbReference>
<evidence type="ECO:0000313" key="9">
    <source>
        <dbReference type="EMBL" id="TPX14750.1"/>
    </source>
</evidence>
<feature type="transmembrane region" description="Helical" evidence="7">
    <location>
        <begin position="498"/>
        <end position="521"/>
    </location>
</feature>
<feature type="transmembrane region" description="Helical" evidence="7">
    <location>
        <begin position="462"/>
        <end position="486"/>
    </location>
</feature>
<feature type="domain" description="Major facilitator superfamily (MFS) profile" evidence="8">
    <location>
        <begin position="208"/>
        <end position="650"/>
    </location>
</feature>
<dbReference type="PROSITE" id="PS50850">
    <property type="entry name" value="MFS"/>
    <property type="match status" value="1"/>
</dbReference>
<feature type="transmembrane region" description="Helical" evidence="7">
    <location>
        <begin position="207"/>
        <end position="230"/>
    </location>
</feature>
<feature type="transmembrane region" description="Helical" evidence="7">
    <location>
        <begin position="558"/>
        <end position="580"/>
    </location>
</feature>
<evidence type="ECO:0000256" key="2">
    <source>
        <dbReference type="ARBA" id="ARBA00010992"/>
    </source>
</evidence>
<reference evidence="9 10" key="1">
    <citation type="submission" date="2019-06" db="EMBL/GenBank/DDBJ databases">
        <title>Draft genome sequence of the filamentous fungus Phialemoniopsis curvata isolated from diesel fuel.</title>
        <authorList>
            <person name="Varaljay V.A."/>
            <person name="Lyon W.J."/>
            <person name="Crouch A.L."/>
            <person name="Drake C.E."/>
            <person name="Hollomon J.M."/>
            <person name="Nadeau L.J."/>
            <person name="Nunn H.S."/>
            <person name="Stevenson B.S."/>
            <person name="Bojanowski C.L."/>
            <person name="Crookes-Goodson W.J."/>
        </authorList>
    </citation>
    <scope>NUCLEOTIDE SEQUENCE [LARGE SCALE GENOMIC DNA]</scope>
    <source>
        <strain evidence="9 10">D216</strain>
    </source>
</reference>
<dbReference type="InterPro" id="IPR020846">
    <property type="entry name" value="MFS_dom"/>
</dbReference>
<dbReference type="PANTHER" id="PTHR48022">
    <property type="entry name" value="PLASTIDIC GLUCOSE TRANSPORTER 4"/>
    <property type="match status" value="1"/>
</dbReference>
<dbReference type="InterPro" id="IPR005828">
    <property type="entry name" value="MFS_sugar_transport-like"/>
</dbReference>
<dbReference type="InParanoid" id="A0A507BE04"/>
<dbReference type="GO" id="GO:0016020">
    <property type="term" value="C:membrane"/>
    <property type="evidence" value="ECO:0007669"/>
    <property type="project" value="UniProtKB-SubCell"/>
</dbReference>
<evidence type="ECO:0000259" key="8">
    <source>
        <dbReference type="PROSITE" id="PS50850"/>
    </source>
</evidence>
<dbReference type="STRING" id="1093900.A0A507BE04"/>
<feature type="transmembrane region" description="Helical" evidence="7">
    <location>
        <begin position="601"/>
        <end position="619"/>
    </location>
</feature>
<evidence type="ECO:0000256" key="3">
    <source>
        <dbReference type="ARBA" id="ARBA00022448"/>
    </source>
</evidence>
<evidence type="ECO:0000256" key="4">
    <source>
        <dbReference type="ARBA" id="ARBA00022692"/>
    </source>
</evidence>
<evidence type="ECO:0000256" key="6">
    <source>
        <dbReference type="ARBA" id="ARBA00023136"/>
    </source>
</evidence>
<dbReference type="AlphaFoldDB" id="A0A507BE04"/>
<dbReference type="InterPro" id="IPR036259">
    <property type="entry name" value="MFS_trans_sf"/>
</dbReference>
<comment type="caution">
    <text evidence="9">The sequence shown here is derived from an EMBL/GenBank/DDBJ whole genome shotgun (WGS) entry which is preliminary data.</text>
</comment>
<gene>
    <name evidence="9" type="ORF">E0L32_005145</name>
</gene>
<sequence>MSGPRYPAVLPEDLTPAQKVFYDEMTEKMRNGLGSTFKVRGDKGELLGPLSIMMYTPEYSSHTMRLNKEVLELPNLEPPVTEVAIMAVQGHYTGTFGGFLTYSHSRIIASKGLLTEEQMKKITAGEKPAGLSEKQEVAFDLAMRLVKGGKPLEQDLWERANAVLGKEQTVQLIQVIAYYSLHGVTLNAGIIGVPEGEKLWGKNLVRILNYANSFAFMLYGWDAGVISGVLANPDFLEAIGGPTDSRYLTFIAAGILLGDVLGLAVIAPLSWRLGRRRTVILCCWTAIVGVILQTATHSPIEILVGRVILGIANGPLAATTPIYVQEANVMHKKRTVDTMVMVLWGIGGIAAAAWFNYGMLKAPSPDAWRVSLAMQAFFLVVALILVHGCPDSPRWLLARGREAEADSALQRLMDCTDQDERFLSVKDSLETSIRLEREGTKRLTLKILFTGDGSRTKNVRRIWIGILINIAGPFFGTSLIMFYGQALLQGVGLKGDTVTLALAAINTGVPIGMALSFAILPRWGRRPMLCWGGTALTMLMCIYTGLTNIKNPSTGVQWAAVVVLIIFNVINGASWIWLAFLYAVEILPLQYRSQVQSASNMVFWFVAFLAVYFGGQAASDPNIGALIYIWFCIGGGIITALAWVFVVETKDLTLEEIDLLWADEEFKNSHQSHRHLHALHGSEPDLKDAEDLEKAGDVKVKAESGVSN</sequence>
<dbReference type="Gene3D" id="1.20.1290.10">
    <property type="entry name" value="AhpD-like"/>
    <property type="match status" value="1"/>
</dbReference>
<evidence type="ECO:0000256" key="1">
    <source>
        <dbReference type="ARBA" id="ARBA00004141"/>
    </source>
</evidence>
<name>A0A507BE04_9PEZI</name>
<dbReference type="GeneID" id="41972592"/>
<dbReference type="OrthoDB" id="6133115at2759"/>
<feature type="transmembrane region" description="Helical" evidence="7">
    <location>
        <begin position="367"/>
        <end position="386"/>
    </location>
</feature>
<dbReference type="RefSeq" id="XP_030996461.1">
    <property type="nucleotide sequence ID" value="XM_031139634.1"/>
</dbReference>
<comment type="subcellular location">
    <subcellularLocation>
        <location evidence="1">Membrane</location>
        <topology evidence="1">Multi-pass membrane protein</topology>
    </subcellularLocation>
</comment>
<dbReference type="PRINTS" id="PR00171">
    <property type="entry name" value="SUGRTRNSPORT"/>
</dbReference>
<evidence type="ECO:0000256" key="5">
    <source>
        <dbReference type="ARBA" id="ARBA00022989"/>
    </source>
</evidence>
<feature type="transmembrane region" description="Helical" evidence="7">
    <location>
        <begin position="278"/>
        <end position="296"/>
    </location>
</feature>
<organism evidence="9 10">
    <name type="scientific">Thyridium curvatum</name>
    <dbReference type="NCBI Taxonomy" id="1093900"/>
    <lineage>
        <taxon>Eukaryota</taxon>
        <taxon>Fungi</taxon>
        <taxon>Dikarya</taxon>
        <taxon>Ascomycota</taxon>
        <taxon>Pezizomycotina</taxon>
        <taxon>Sordariomycetes</taxon>
        <taxon>Sordariomycetidae</taxon>
        <taxon>Thyridiales</taxon>
        <taxon>Thyridiaceae</taxon>
        <taxon>Thyridium</taxon>
    </lineage>
</organism>
<evidence type="ECO:0000313" key="10">
    <source>
        <dbReference type="Proteomes" id="UP000319257"/>
    </source>
</evidence>
<comment type="similarity">
    <text evidence="2">Belongs to the major facilitator superfamily. Sugar transporter (TC 2.A.1.1) family.</text>
</comment>
<keyword evidence="10" id="KW-1185">Reference proteome</keyword>
<dbReference type="SUPFAM" id="SSF103473">
    <property type="entry name" value="MFS general substrate transporter"/>
    <property type="match status" value="1"/>
</dbReference>
<feature type="transmembrane region" description="Helical" evidence="7">
    <location>
        <begin position="625"/>
        <end position="646"/>
    </location>
</feature>
<dbReference type="Proteomes" id="UP000319257">
    <property type="component" value="Unassembled WGS sequence"/>
</dbReference>
<dbReference type="InterPro" id="IPR029032">
    <property type="entry name" value="AhpD-like"/>
</dbReference>
<dbReference type="InterPro" id="IPR003663">
    <property type="entry name" value="Sugar/inositol_transpt"/>
</dbReference>
<dbReference type="Pfam" id="PF00083">
    <property type="entry name" value="Sugar_tr"/>
    <property type="match status" value="1"/>
</dbReference>
<keyword evidence="5 7" id="KW-1133">Transmembrane helix</keyword>
<dbReference type="GO" id="GO:0005351">
    <property type="term" value="F:carbohydrate:proton symporter activity"/>
    <property type="evidence" value="ECO:0007669"/>
    <property type="project" value="TreeGrafter"/>
</dbReference>